<evidence type="ECO:0000313" key="3">
    <source>
        <dbReference type="Proteomes" id="UP000243524"/>
    </source>
</evidence>
<organism evidence="2 3">
    <name type="scientific">Halalkalibacillus sediminis</name>
    <dbReference type="NCBI Taxonomy" id="2018042"/>
    <lineage>
        <taxon>Bacteria</taxon>
        <taxon>Bacillati</taxon>
        <taxon>Bacillota</taxon>
        <taxon>Bacilli</taxon>
        <taxon>Bacillales</taxon>
        <taxon>Bacillaceae</taxon>
        <taxon>Halalkalibacillus</taxon>
    </lineage>
</organism>
<dbReference type="EMBL" id="PJNH01000002">
    <property type="protein sequence ID" value="PKR77601.1"/>
    <property type="molecule type" value="Genomic_DNA"/>
</dbReference>
<gene>
    <name evidence="2" type="ORF">CEY16_06590</name>
</gene>
<evidence type="ECO:0000313" key="2">
    <source>
        <dbReference type="EMBL" id="PKR77601.1"/>
    </source>
</evidence>
<name>A0A2I0QTD5_9BACI</name>
<feature type="transmembrane region" description="Helical" evidence="1">
    <location>
        <begin position="6"/>
        <end position="25"/>
    </location>
</feature>
<sequence length="100" mass="11866">MRKVYVILVSVLLTTLILFGGYFLYNNYSSKGIATTEVVEKIEKDNRFLLEVEFQSDEREKMELHPSAWNLVKIGESYELRWSQKLFDKYKQVNHIDVTK</sequence>
<protein>
    <submittedName>
        <fullName evidence="2">Uncharacterized protein</fullName>
    </submittedName>
</protein>
<dbReference type="OrthoDB" id="2974060at2"/>
<dbReference type="RefSeq" id="WP_101331209.1">
    <property type="nucleotide sequence ID" value="NZ_PJNH01000002.1"/>
</dbReference>
<proteinExistence type="predicted"/>
<keyword evidence="1" id="KW-0472">Membrane</keyword>
<keyword evidence="1" id="KW-1133">Transmembrane helix</keyword>
<keyword evidence="3" id="KW-1185">Reference proteome</keyword>
<keyword evidence="1" id="KW-0812">Transmembrane</keyword>
<reference evidence="2 3" key="1">
    <citation type="submission" date="2017-06" db="EMBL/GenBank/DDBJ databases">
        <title>the draft geome sequence of Illustriluteabacillus marina B3227.</title>
        <authorList>
            <person name="He R.-H."/>
            <person name="Du Z.-J."/>
        </authorList>
    </citation>
    <scope>NUCLEOTIDE SEQUENCE [LARGE SCALE GENOMIC DNA]</scope>
    <source>
        <strain evidence="2 3">B3227</strain>
    </source>
</reference>
<accession>A0A2I0QTD5</accession>
<evidence type="ECO:0000256" key="1">
    <source>
        <dbReference type="SAM" id="Phobius"/>
    </source>
</evidence>
<comment type="caution">
    <text evidence="2">The sequence shown here is derived from an EMBL/GenBank/DDBJ whole genome shotgun (WGS) entry which is preliminary data.</text>
</comment>
<dbReference type="Proteomes" id="UP000243524">
    <property type="component" value="Unassembled WGS sequence"/>
</dbReference>
<dbReference type="AlphaFoldDB" id="A0A2I0QTD5"/>